<keyword evidence="1" id="KW-1185">Reference proteome</keyword>
<dbReference type="RefSeq" id="XP_075085040.1">
    <property type="nucleotide sequence ID" value="XM_075228939.1"/>
</dbReference>
<reference evidence="1" key="1">
    <citation type="journal article" date="2014" name="Nat. Commun.">
        <title>The tobacco genome sequence and its comparison with those of tomato and potato.</title>
        <authorList>
            <person name="Sierro N."/>
            <person name="Battey J.N."/>
            <person name="Ouadi S."/>
            <person name="Bakaher N."/>
            <person name="Bovet L."/>
            <person name="Willig A."/>
            <person name="Goepfert S."/>
            <person name="Peitsch M.C."/>
            <person name="Ivanov N.V."/>
        </authorList>
    </citation>
    <scope>NUCLEOTIDE SEQUENCE [LARGE SCALE GENOMIC DNA]</scope>
</reference>
<accession>A0AC58SJ81</accession>
<protein>
    <submittedName>
        <fullName evidence="2">Replication protein A 70 kDa DNA-binding subunit D-like</fullName>
    </submittedName>
</protein>
<gene>
    <name evidence="2" type="primary">LOC142168278</name>
</gene>
<name>A0AC58SJ81_TOBAC</name>
<organism evidence="1 2">
    <name type="scientific">Nicotiana tabacum</name>
    <name type="common">Common tobacco</name>
    <dbReference type="NCBI Taxonomy" id="4097"/>
    <lineage>
        <taxon>Eukaryota</taxon>
        <taxon>Viridiplantae</taxon>
        <taxon>Streptophyta</taxon>
        <taxon>Embryophyta</taxon>
        <taxon>Tracheophyta</taxon>
        <taxon>Spermatophyta</taxon>
        <taxon>Magnoliopsida</taxon>
        <taxon>eudicotyledons</taxon>
        <taxon>Gunneridae</taxon>
        <taxon>Pentapetalae</taxon>
        <taxon>asterids</taxon>
        <taxon>lamiids</taxon>
        <taxon>Solanales</taxon>
        <taxon>Solanaceae</taxon>
        <taxon>Nicotianoideae</taxon>
        <taxon>Nicotianeae</taxon>
        <taxon>Nicotiana</taxon>
    </lineage>
</organism>
<evidence type="ECO:0000313" key="1">
    <source>
        <dbReference type="Proteomes" id="UP000790787"/>
    </source>
</evidence>
<proteinExistence type="predicted"/>
<reference evidence="2" key="2">
    <citation type="submission" date="2025-08" db="UniProtKB">
        <authorList>
            <consortium name="RefSeq"/>
        </authorList>
    </citation>
    <scope>IDENTIFICATION</scope>
    <source>
        <tissue evidence="2">Leaf</tissue>
    </source>
</reference>
<dbReference type="Proteomes" id="UP000790787">
    <property type="component" value="Chromosome 13"/>
</dbReference>
<evidence type="ECO:0000313" key="2">
    <source>
        <dbReference type="RefSeq" id="XP_075085040.1"/>
    </source>
</evidence>
<sequence length="181" mass="21186">MAPNNNYISEISMPKMSWNLKVRVVRLWHVPDREKPESSNSIELIIQDEKGDRIHATTARAVMRIFKTKIHEMRLYFMKNFVVGPNNLKIKTNKHKLKLTFSHRTSVDEISDLHFSLNIFNFKPYEHLTNQLEVDENELFDVIGEVIGHGNIESYNQGGKTSTFMNLELEDHEYACNHELN</sequence>